<evidence type="ECO:0000256" key="2">
    <source>
        <dbReference type="ARBA" id="ARBA00022801"/>
    </source>
</evidence>
<evidence type="ECO:0000313" key="5">
    <source>
        <dbReference type="Proteomes" id="UP001596058"/>
    </source>
</evidence>
<dbReference type="RefSeq" id="WP_379517849.1">
    <property type="nucleotide sequence ID" value="NZ_JBHSPA010000036.1"/>
</dbReference>
<keyword evidence="2" id="KW-0378">Hydrolase</keyword>
<evidence type="ECO:0000256" key="1">
    <source>
        <dbReference type="ARBA" id="ARBA00008668"/>
    </source>
</evidence>
<dbReference type="Proteomes" id="UP001596058">
    <property type="component" value="Unassembled WGS sequence"/>
</dbReference>
<proteinExistence type="inferred from homology"/>
<evidence type="ECO:0000313" key="4">
    <source>
        <dbReference type="EMBL" id="MFC5828345.1"/>
    </source>
</evidence>
<dbReference type="PANTHER" id="PTHR43695">
    <property type="entry name" value="PUTATIVE (AFU_ORTHOLOGUE AFUA_2G17250)-RELATED"/>
    <property type="match status" value="1"/>
</dbReference>
<accession>A0ABW1CTP5</accession>
<comment type="caution">
    <text evidence="4">The sequence shown here is derived from an EMBL/GenBank/DDBJ whole genome shotgun (WGS) entry which is preliminary data.</text>
</comment>
<reference evidence="5" key="1">
    <citation type="journal article" date="2019" name="Int. J. Syst. Evol. Microbiol.">
        <title>The Global Catalogue of Microorganisms (GCM) 10K type strain sequencing project: providing services to taxonomists for standard genome sequencing and annotation.</title>
        <authorList>
            <consortium name="The Broad Institute Genomics Platform"/>
            <consortium name="The Broad Institute Genome Sequencing Center for Infectious Disease"/>
            <person name="Wu L."/>
            <person name="Ma J."/>
        </authorList>
    </citation>
    <scope>NUCLEOTIDE SEQUENCE [LARGE SCALE GENOMIC DNA]</scope>
    <source>
        <strain evidence="5">CCUG 53903</strain>
    </source>
</reference>
<dbReference type="EMBL" id="JBHSPA010000036">
    <property type="protein sequence ID" value="MFC5828345.1"/>
    <property type="molecule type" value="Genomic_DNA"/>
</dbReference>
<dbReference type="Gene3D" id="3.40.50.1110">
    <property type="entry name" value="SGNH hydrolase"/>
    <property type="match status" value="1"/>
</dbReference>
<name>A0ABW1CTP5_9ACTN</name>
<dbReference type="CDD" id="cd01821">
    <property type="entry name" value="Rhamnogalacturan_acetylesterase_like"/>
    <property type="match status" value="1"/>
</dbReference>
<evidence type="ECO:0000259" key="3">
    <source>
        <dbReference type="Pfam" id="PF13472"/>
    </source>
</evidence>
<keyword evidence="5" id="KW-1185">Reference proteome</keyword>
<sequence length="238" mass="25283">MTGPAGAPRVLLAGDSTVAACPAHETPMSGWGPHLGAPLNSRLAAALGSPAPTVAVLNTAKGGATTESHRDEGLWAALLIELRPADVVLLQFGHNDQKQPHLAARTGYTANLERACDEVLERGGRPVLCTSVARRRFVAGRLEPTHGDHPQAVRDLAGRRGLPCIDLARSTAQLYAGLGEEASRALFTHVEPGHHPLYPDGCADDTHFSFTGAVQVADQVAAELVRLWVEHEWCKVIV</sequence>
<protein>
    <submittedName>
        <fullName evidence="4">Rhamnogalacturonan acetylesterase</fullName>
    </submittedName>
</protein>
<gene>
    <name evidence="4" type="ORF">ACFPZ3_31130</name>
</gene>
<feature type="domain" description="SGNH hydrolase-type esterase" evidence="3">
    <location>
        <begin position="14"/>
        <end position="209"/>
    </location>
</feature>
<dbReference type="Pfam" id="PF13472">
    <property type="entry name" value="Lipase_GDSL_2"/>
    <property type="match status" value="1"/>
</dbReference>
<dbReference type="SUPFAM" id="SSF52266">
    <property type="entry name" value="SGNH hydrolase"/>
    <property type="match status" value="1"/>
</dbReference>
<comment type="similarity">
    <text evidence="1">Belongs to the 'GDSL' lipolytic enzyme family.</text>
</comment>
<dbReference type="InterPro" id="IPR013830">
    <property type="entry name" value="SGNH_hydro"/>
</dbReference>
<dbReference type="PANTHER" id="PTHR43695:SF1">
    <property type="entry name" value="RHAMNOGALACTURONAN ACETYLESTERASE"/>
    <property type="match status" value="1"/>
</dbReference>
<organism evidence="4 5">
    <name type="scientific">Nonomuraea insulae</name>
    <dbReference type="NCBI Taxonomy" id="1616787"/>
    <lineage>
        <taxon>Bacteria</taxon>
        <taxon>Bacillati</taxon>
        <taxon>Actinomycetota</taxon>
        <taxon>Actinomycetes</taxon>
        <taxon>Streptosporangiales</taxon>
        <taxon>Streptosporangiaceae</taxon>
        <taxon>Nonomuraea</taxon>
    </lineage>
</organism>
<dbReference type="InterPro" id="IPR036514">
    <property type="entry name" value="SGNH_hydro_sf"/>
</dbReference>
<dbReference type="InterPro" id="IPR037459">
    <property type="entry name" value="RhgT-like"/>
</dbReference>